<protein>
    <submittedName>
        <fullName evidence="4">CBD9-like protein</fullName>
    </submittedName>
</protein>
<sequence>MSEKLLHRQHERQISLQTEQEKTSKRRKLGLGLLFIVVASAATFLALHFTSRSTSQTPPSKLASTADASILVPYTSSRPPLDGSLGGAWSSALKVSLSSPLGSASLPQQATSAYLLWDSDNLYIGASISETDVWGSMRDDNTQLYLENNWELFLDPDSDGLNYYEFEVNPLAYSQGGSPTSPDPLQNLQKAVQVQGTLNNPSDKDQGWSVTLAIPWTSLNRFNSKFQGAPKGNGETIGIQFARTEWGFTVKDGGYVKGGKSDTILWAGMSGDTIHDPSQWGVVGFSGGPKPVVTTTSVVEVPVKPTTAAIQDPMTSSAAAVVVPATSPVNHNGKSPTSAAIQASAIVSTTTQNNGAPAPTNKASETEALIVDNKVLFILHLIVFIFAQ</sequence>
<dbReference type="InterPro" id="IPR010502">
    <property type="entry name" value="Carb-bd_dom_fam9"/>
</dbReference>
<dbReference type="GO" id="GO:0016052">
    <property type="term" value="P:carbohydrate catabolic process"/>
    <property type="evidence" value="ECO:0007669"/>
    <property type="project" value="InterPro"/>
</dbReference>
<dbReference type="EMBL" id="MCGO01000019">
    <property type="protein sequence ID" value="ORY45518.1"/>
    <property type="molecule type" value="Genomic_DNA"/>
</dbReference>
<dbReference type="GO" id="GO:0004553">
    <property type="term" value="F:hydrolase activity, hydrolyzing O-glycosyl compounds"/>
    <property type="evidence" value="ECO:0007669"/>
    <property type="project" value="InterPro"/>
</dbReference>
<dbReference type="Gene3D" id="2.60.40.1190">
    <property type="match status" value="1"/>
</dbReference>
<dbReference type="Pfam" id="PF06452">
    <property type="entry name" value="CBM9_1"/>
    <property type="match status" value="1"/>
</dbReference>
<organism evidence="4 5">
    <name type="scientific">Rhizoclosmatium globosum</name>
    <dbReference type="NCBI Taxonomy" id="329046"/>
    <lineage>
        <taxon>Eukaryota</taxon>
        <taxon>Fungi</taxon>
        <taxon>Fungi incertae sedis</taxon>
        <taxon>Chytridiomycota</taxon>
        <taxon>Chytridiomycota incertae sedis</taxon>
        <taxon>Chytridiomycetes</taxon>
        <taxon>Chytridiales</taxon>
        <taxon>Chytriomycetaceae</taxon>
        <taxon>Rhizoclosmatium</taxon>
    </lineage>
</organism>
<dbReference type="STRING" id="329046.A0A1Y2CEM6"/>
<dbReference type="OrthoDB" id="59288at2759"/>
<proteinExistence type="predicted"/>
<feature type="transmembrane region" description="Helical" evidence="2">
    <location>
        <begin position="29"/>
        <end position="49"/>
    </location>
</feature>
<keyword evidence="2" id="KW-0472">Membrane</keyword>
<keyword evidence="2" id="KW-1133">Transmembrane helix</keyword>
<evidence type="ECO:0000313" key="4">
    <source>
        <dbReference type="EMBL" id="ORY45518.1"/>
    </source>
</evidence>
<dbReference type="Proteomes" id="UP000193642">
    <property type="component" value="Unassembled WGS sequence"/>
</dbReference>
<feature type="domain" description="Carbohydrate-binding" evidence="3">
    <location>
        <begin position="81"/>
        <end position="283"/>
    </location>
</feature>
<feature type="region of interest" description="Disordered" evidence="1">
    <location>
        <begin position="1"/>
        <end position="21"/>
    </location>
</feature>
<dbReference type="CDD" id="cd09620">
    <property type="entry name" value="CBM9_like_3"/>
    <property type="match status" value="1"/>
</dbReference>
<keyword evidence="2" id="KW-0812">Transmembrane</keyword>
<evidence type="ECO:0000256" key="2">
    <source>
        <dbReference type="SAM" id="Phobius"/>
    </source>
</evidence>
<dbReference type="GO" id="GO:0030246">
    <property type="term" value="F:carbohydrate binding"/>
    <property type="evidence" value="ECO:0007669"/>
    <property type="project" value="InterPro"/>
</dbReference>
<reference evidence="4 5" key="1">
    <citation type="submission" date="2016-07" db="EMBL/GenBank/DDBJ databases">
        <title>Pervasive Adenine N6-methylation of Active Genes in Fungi.</title>
        <authorList>
            <consortium name="DOE Joint Genome Institute"/>
            <person name="Mondo S.J."/>
            <person name="Dannebaum R.O."/>
            <person name="Kuo R.C."/>
            <person name="Labutti K."/>
            <person name="Haridas S."/>
            <person name="Kuo A."/>
            <person name="Salamov A."/>
            <person name="Ahrendt S.R."/>
            <person name="Lipzen A."/>
            <person name="Sullivan W."/>
            <person name="Andreopoulos W.B."/>
            <person name="Clum A."/>
            <person name="Lindquist E."/>
            <person name="Daum C."/>
            <person name="Ramamoorthy G.K."/>
            <person name="Gryganskyi A."/>
            <person name="Culley D."/>
            <person name="Magnuson J.K."/>
            <person name="James T.Y."/>
            <person name="O'Malley M.A."/>
            <person name="Stajich J.E."/>
            <person name="Spatafora J.W."/>
            <person name="Visel A."/>
            <person name="Grigoriev I.V."/>
        </authorList>
    </citation>
    <scope>NUCLEOTIDE SEQUENCE [LARGE SCALE GENOMIC DNA]</scope>
    <source>
        <strain evidence="4 5">JEL800</strain>
    </source>
</reference>
<evidence type="ECO:0000259" key="3">
    <source>
        <dbReference type="Pfam" id="PF06452"/>
    </source>
</evidence>
<dbReference type="AlphaFoldDB" id="A0A1Y2CEM6"/>
<evidence type="ECO:0000256" key="1">
    <source>
        <dbReference type="SAM" id="MobiDB-lite"/>
    </source>
</evidence>
<dbReference type="SUPFAM" id="SSF49344">
    <property type="entry name" value="CBD9-like"/>
    <property type="match status" value="1"/>
</dbReference>
<dbReference type="PANTHER" id="PTHR35532:SF5">
    <property type="entry name" value="CARBOHYDRATE-BINDING DOMAIN-CONTAINING PROTEIN"/>
    <property type="match status" value="1"/>
</dbReference>
<keyword evidence="5" id="KW-1185">Reference proteome</keyword>
<dbReference type="PANTHER" id="PTHR35532">
    <property type="entry name" value="SIMILAR TO POLYHYDROXYALKANOATE DEPOLYMERASE"/>
    <property type="match status" value="1"/>
</dbReference>
<comment type="caution">
    <text evidence="4">The sequence shown here is derived from an EMBL/GenBank/DDBJ whole genome shotgun (WGS) entry which is preliminary data.</text>
</comment>
<evidence type="ECO:0000313" key="5">
    <source>
        <dbReference type="Proteomes" id="UP000193642"/>
    </source>
</evidence>
<accession>A0A1Y2CEM6</accession>
<name>A0A1Y2CEM6_9FUNG</name>
<gene>
    <name evidence="4" type="ORF">BCR33DRAFT_716203</name>
</gene>